<keyword evidence="2" id="KW-0812">Transmembrane</keyword>
<dbReference type="NCBIfam" id="NF038263">
    <property type="entry name" value="prot_phos_SiaA"/>
    <property type="match status" value="1"/>
</dbReference>
<dbReference type="CDD" id="cd06225">
    <property type="entry name" value="HAMP"/>
    <property type="match status" value="1"/>
</dbReference>
<reference evidence="5" key="1">
    <citation type="journal article" date="2019" name="Int. J. Syst. Evol. Microbiol.">
        <title>The Global Catalogue of Microorganisms (GCM) 10K type strain sequencing project: providing services to taxonomists for standard genome sequencing and annotation.</title>
        <authorList>
            <consortium name="The Broad Institute Genomics Platform"/>
            <consortium name="The Broad Institute Genome Sequencing Center for Infectious Disease"/>
            <person name="Wu L."/>
            <person name="Ma J."/>
        </authorList>
    </citation>
    <scope>NUCLEOTIDE SEQUENCE [LARGE SCALE GENOMIC DNA]</scope>
    <source>
        <strain evidence="5">JCM 17110</strain>
    </source>
</reference>
<gene>
    <name evidence="4" type="primary">siaA</name>
    <name evidence="4" type="ORF">GCM10022394_02620</name>
</gene>
<sequence>MATWGLGLRAKSIMALLIACLVALIPSGLIGWQVLGAVQDHFGKAYARNFTRLSRQQILAPVSRELALARRLAGAVVTRHWLRDETNPEKSAVFFEEARGYADDFRSHSYFIISARSNQYYFNDPGQAFSTAPRYRLDPAKEDDGWFFNSMAGNAPYNINVNQDTRLGLTRVWINVLIKDGEQPLGMAGTGMDLSNFIEQFIRTEEPGVTPMIIDIQGAIQAHPDASTIAFGATTGADLRGRHLFAMVDQQQDQSRLRQALVRAEQSPDQVVLEWVTLNSQRQLLALAYIPELRWHVVTAVDVAVAHILEHPWLHKALFTLVLMLALLLFALVYAVERLLLNPLRRLQGSASAIAEGRSDVSLPPPSKDEIGDLSQAFGVMAEKVKRHRTELEEKVIARTRELEKSHRQINDSIDYASLLQRAILPDRQLTQVLGEQHFVMWRPRDVVGGDFYLFQREADRFLLGLVDCAGHGVPGALMTMLARAALEHAISQTGIQSPAAVLKQADLTLRGMLQDCELPRGLATTMDAALAFVAPGQQRLVFAGARMSLYWSDGRRVEEIKGNRRSLVGRQSGDYQDISLELRPERIYYLTTDGYLDQAGGDKGFGLGNSRFRQLLQAHAAKPLAEQAEALKQALDEYSGAYPQRDDITLLAFRAV</sequence>
<dbReference type="Gene3D" id="3.60.40.10">
    <property type="entry name" value="PPM-type phosphatase domain"/>
    <property type="match status" value="1"/>
</dbReference>
<dbReference type="PANTHER" id="PTHR43156">
    <property type="entry name" value="STAGE II SPORULATION PROTEIN E-RELATED"/>
    <property type="match status" value="1"/>
</dbReference>
<keyword evidence="2" id="KW-0472">Membrane</keyword>
<feature type="transmembrane region" description="Helical" evidence="2">
    <location>
        <begin position="317"/>
        <end position="336"/>
    </location>
</feature>
<dbReference type="Pfam" id="PF00672">
    <property type="entry name" value="HAMP"/>
    <property type="match status" value="1"/>
</dbReference>
<dbReference type="PROSITE" id="PS50885">
    <property type="entry name" value="HAMP"/>
    <property type="match status" value="1"/>
</dbReference>
<name>A0ABP6V273_9GAMM</name>
<keyword evidence="2" id="KW-1133">Transmembrane helix</keyword>
<dbReference type="InterPro" id="IPR052016">
    <property type="entry name" value="Bact_Sigma-Reg"/>
</dbReference>
<evidence type="ECO:0000259" key="3">
    <source>
        <dbReference type="PROSITE" id="PS50885"/>
    </source>
</evidence>
<dbReference type="Gene3D" id="6.10.340.10">
    <property type="match status" value="1"/>
</dbReference>
<dbReference type="Proteomes" id="UP001500795">
    <property type="component" value="Unassembled WGS sequence"/>
</dbReference>
<dbReference type="SUPFAM" id="SSF158472">
    <property type="entry name" value="HAMP domain-like"/>
    <property type="match status" value="1"/>
</dbReference>
<dbReference type="InterPro" id="IPR001932">
    <property type="entry name" value="PPM-type_phosphatase-like_dom"/>
</dbReference>
<protein>
    <submittedName>
        <fullName evidence="4">Biofilm regulation protein phosphatase SiaA</fullName>
    </submittedName>
</protein>
<feature type="domain" description="HAMP" evidence="3">
    <location>
        <begin position="338"/>
        <end position="390"/>
    </location>
</feature>
<keyword evidence="5" id="KW-1185">Reference proteome</keyword>
<evidence type="ECO:0000313" key="4">
    <source>
        <dbReference type="EMBL" id="GAA3526953.1"/>
    </source>
</evidence>
<comment type="caution">
    <text evidence="4">The sequence shown here is derived from an EMBL/GenBank/DDBJ whole genome shotgun (WGS) entry which is preliminary data.</text>
</comment>
<dbReference type="PANTHER" id="PTHR43156:SF9">
    <property type="entry name" value="HAMP DOMAIN-CONTAINING PROTEIN"/>
    <property type="match status" value="1"/>
</dbReference>
<accession>A0ABP6V273</accession>
<evidence type="ECO:0000256" key="2">
    <source>
        <dbReference type="SAM" id="Phobius"/>
    </source>
</evidence>
<dbReference type="SMART" id="SM00331">
    <property type="entry name" value="PP2C_SIG"/>
    <property type="match status" value="1"/>
</dbReference>
<dbReference type="SMART" id="SM00304">
    <property type="entry name" value="HAMP"/>
    <property type="match status" value="1"/>
</dbReference>
<dbReference type="RefSeq" id="WP_344953952.1">
    <property type="nucleotide sequence ID" value="NZ_BAABCX010000001.1"/>
</dbReference>
<evidence type="ECO:0000313" key="5">
    <source>
        <dbReference type="Proteomes" id="UP001500795"/>
    </source>
</evidence>
<evidence type="ECO:0000256" key="1">
    <source>
        <dbReference type="ARBA" id="ARBA00022801"/>
    </source>
</evidence>
<dbReference type="Pfam" id="PF07228">
    <property type="entry name" value="SpoIIE"/>
    <property type="match status" value="1"/>
</dbReference>
<dbReference type="EMBL" id="BAABCX010000001">
    <property type="protein sequence ID" value="GAA3526953.1"/>
    <property type="molecule type" value="Genomic_DNA"/>
</dbReference>
<dbReference type="InterPro" id="IPR036457">
    <property type="entry name" value="PPM-type-like_dom_sf"/>
</dbReference>
<proteinExistence type="predicted"/>
<organism evidence="4 5">
    <name type="scientific">Zobellella aerophila</name>
    <dbReference type="NCBI Taxonomy" id="870480"/>
    <lineage>
        <taxon>Bacteria</taxon>
        <taxon>Pseudomonadati</taxon>
        <taxon>Pseudomonadota</taxon>
        <taxon>Gammaproteobacteria</taxon>
        <taxon>Aeromonadales</taxon>
        <taxon>Aeromonadaceae</taxon>
        <taxon>Zobellella</taxon>
    </lineage>
</organism>
<dbReference type="InterPro" id="IPR003660">
    <property type="entry name" value="HAMP_dom"/>
</dbReference>
<keyword evidence="1" id="KW-0378">Hydrolase</keyword>